<feature type="compositionally biased region" description="Polar residues" evidence="1">
    <location>
        <begin position="1261"/>
        <end position="1291"/>
    </location>
</feature>
<feature type="region of interest" description="Disordered" evidence="1">
    <location>
        <begin position="543"/>
        <end position="645"/>
    </location>
</feature>
<dbReference type="PRINTS" id="PR00625">
    <property type="entry name" value="JDOMAIN"/>
</dbReference>
<feature type="compositionally biased region" description="Basic residues" evidence="1">
    <location>
        <begin position="551"/>
        <end position="560"/>
    </location>
</feature>
<gene>
    <name evidence="3" type="ORF">ACOF00016_LOCUS5036</name>
</gene>
<dbReference type="Gene3D" id="1.10.287.110">
    <property type="entry name" value="DnaJ domain"/>
    <property type="match status" value="1"/>
</dbReference>
<feature type="compositionally biased region" description="Polar residues" evidence="1">
    <location>
        <begin position="602"/>
        <end position="615"/>
    </location>
</feature>
<feature type="compositionally biased region" description="Polar residues" evidence="1">
    <location>
        <begin position="21"/>
        <end position="36"/>
    </location>
</feature>
<dbReference type="InterPro" id="IPR011990">
    <property type="entry name" value="TPR-like_helical_dom_sf"/>
</dbReference>
<feature type="compositionally biased region" description="Basic and acidic residues" evidence="1">
    <location>
        <begin position="1187"/>
        <end position="1227"/>
    </location>
</feature>
<feature type="compositionally biased region" description="Low complexity" evidence="1">
    <location>
        <begin position="262"/>
        <end position="276"/>
    </location>
</feature>
<dbReference type="PROSITE" id="PS50076">
    <property type="entry name" value="DNAJ_2"/>
    <property type="match status" value="1"/>
</dbReference>
<feature type="compositionally biased region" description="Low complexity" evidence="1">
    <location>
        <begin position="454"/>
        <end position="474"/>
    </location>
</feature>
<proteinExistence type="predicted"/>
<feature type="compositionally biased region" description="Low complexity" evidence="1">
    <location>
        <begin position="141"/>
        <end position="153"/>
    </location>
</feature>
<evidence type="ECO:0000313" key="3">
    <source>
        <dbReference type="EMBL" id="CAE0407209.1"/>
    </source>
</evidence>
<dbReference type="SUPFAM" id="SSF48452">
    <property type="entry name" value="TPR-like"/>
    <property type="match status" value="2"/>
</dbReference>
<dbReference type="Pfam" id="PF00226">
    <property type="entry name" value="DnaJ"/>
    <property type="match status" value="1"/>
</dbReference>
<dbReference type="InterPro" id="IPR052758">
    <property type="entry name" value="SRC_co-chaperone"/>
</dbReference>
<feature type="compositionally biased region" description="Basic residues" evidence="1">
    <location>
        <begin position="225"/>
        <end position="238"/>
    </location>
</feature>
<dbReference type="SMART" id="SM00271">
    <property type="entry name" value="DnaJ"/>
    <property type="match status" value="1"/>
</dbReference>
<feature type="region of interest" description="Disordered" evidence="1">
    <location>
        <begin position="261"/>
        <end position="406"/>
    </location>
</feature>
<dbReference type="SMART" id="SM00028">
    <property type="entry name" value="TPR"/>
    <property type="match status" value="6"/>
</dbReference>
<sequence length="1373" mass="150543">MNMNLTSPQMGVAARQQQQQYGATTRAPNNNSNNMEDTVDGDLQRALEKFAISKTLPNEQEMDEIVVHLENKLCLGLPRNVYEGMAQKMVEDMVKMNIGEKNRPTDSCSQSTQPASSSDQDSSNTDVEFSTRPTPLRNAGSSDSTQSSSQPDYSEQRRYNHSNNNSNGNTSFGDRYQSSNAHNGGGGAALLNMQNTSWGPETEHGTPNRDTGLEGIGTATCTPGRTKRTPTKQGHRQPNRAPAGLGIGIFGNKNGYVAQNNTLSPTSTSTETPTASRNPLSKIICGKSQRDREFEQANIQRQSQQSTVPTPSTFSFNPSFNSSFPAPSPIAANNTGASTTTPVTRRPHSTPAARPGLQEKEEQQGSSRCPSPVAVGERAAESKPSPRSKSSHHSSEDDDGTQQPVAARSFFSPMVRTVNSQTSSNSTATMATLSQDDEDYETPASRARVGDAGTPMDYTPYHTTPTTQTPATTRTPMAPVSFIAGTNQFPDDGTPIATSRSGPTPYRTEPLQQPLQVQPPVVPQVPVQQAPVTQPIPVPLEQAGGFNLGKGKSKATKLKKATNYTKRGNAARANNQPTGLSSNEYNNSEASRVPSPMAVDDQNYNSNTGVNSNIELNDGFQIGAKKNIRKPKPPKNIGSKFRRPGDNVAQPFVANTANQPVANQPVAMQLPTPPPPPPEPDYRVKLELVDSKKSEAREAYMQADYRSSVEHYTIAIRTFKELSGTPLFDGDAMALLLSNRAAALLMLGALDAAVDDCRNGLEFVSDGGPQGERFTSDSGPPLRLKLQIRLGRALLRNGCEDEARLASQQAIETAEHAVSVSRRVHPPQIAENYTSSLGHQEREAALGLEDAIKVQQILEEVRRILDVVKNSDKSFLDAVKGYADALHRVNLALQIANGSVDLVSTKVRLLALMKRWRELAGVLERYAALNVKLDGVYTGDLAVKNPFPGVAPAKTLRADYFDGAREEDPTTASQKLNSGASAEAVLRMPYKLTGFYLRALRLQERYPAAKAAIKALEDLVNNGTTHNSTGELRGIFGWLPAESSKLKRTMEVREKGDAFFKSGQFEEAAREYGYCLTIDGEGQPKPKDGDFPNAGGRLHAVLHCNRAAANMSAQKHEEALEDCSKAIRIHSRYMKAILRRARCLCRLFRFEESISEFGHWLELAEQARKSKGPPPISACMFDGPGDATDKDIETARRELETAHQGKRRADAANREEARRRQEERQKWNDAFSSASSANARREHWHNRQDDPRHWDSFRSRGPSSNRHYQRSNSAGFNAGNQGNQRSQSYGRSHSEERSNRGGPGDHYSVLQISHTATAQDIKKAYRKLCLVYHPDKNKEEGTEEKFHAIKHAYDVLSNPTERASYDRTLPRRG</sequence>
<feature type="compositionally biased region" description="Low complexity" evidence="1">
    <location>
        <begin position="106"/>
        <end position="123"/>
    </location>
</feature>
<feature type="domain" description="J" evidence="2">
    <location>
        <begin position="1305"/>
        <end position="1369"/>
    </location>
</feature>
<dbReference type="Gene3D" id="1.25.40.10">
    <property type="entry name" value="Tetratricopeptide repeat domain"/>
    <property type="match status" value="2"/>
</dbReference>
<name>A0A7S3P4X3_9STRA</name>
<organism evidence="3">
    <name type="scientific">Amphora coffeiformis</name>
    <dbReference type="NCBI Taxonomy" id="265554"/>
    <lineage>
        <taxon>Eukaryota</taxon>
        <taxon>Sar</taxon>
        <taxon>Stramenopiles</taxon>
        <taxon>Ochrophyta</taxon>
        <taxon>Bacillariophyta</taxon>
        <taxon>Bacillariophyceae</taxon>
        <taxon>Bacillariophycidae</taxon>
        <taxon>Thalassiophysales</taxon>
        <taxon>Catenulaceae</taxon>
        <taxon>Amphora</taxon>
    </lineage>
</organism>
<reference evidence="3" key="1">
    <citation type="submission" date="2021-01" db="EMBL/GenBank/DDBJ databases">
        <authorList>
            <person name="Corre E."/>
            <person name="Pelletier E."/>
            <person name="Niang G."/>
            <person name="Scheremetjew M."/>
            <person name="Finn R."/>
            <person name="Kale V."/>
            <person name="Holt S."/>
            <person name="Cochrane G."/>
            <person name="Meng A."/>
            <person name="Brown T."/>
            <person name="Cohen L."/>
        </authorList>
    </citation>
    <scope>NUCLEOTIDE SEQUENCE</scope>
    <source>
        <strain evidence="3">CCMP127</strain>
    </source>
</reference>
<dbReference type="EMBL" id="HBIM01005918">
    <property type="protein sequence ID" value="CAE0407209.1"/>
    <property type="molecule type" value="Transcribed_RNA"/>
</dbReference>
<dbReference type="CDD" id="cd06257">
    <property type="entry name" value="DnaJ"/>
    <property type="match status" value="1"/>
</dbReference>
<feature type="compositionally biased region" description="Basic and acidic residues" evidence="1">
    <location>
        <begin position="1239"/>
        <end position="1258"/>
    </location>
</feature>
<feature type="region of interest" description="Disordered" evidence="1">
    <location>
        <begin position="1169"/>
        <end position="1307"/>
    </location>
</feature>
<feature type="compositionally biased region" description="Low complexity" evidence="1">
    <location>
        <begin position="161"/>
        <end position="171"/>
    </location>
</feature>
<dbReference type="InterPro" id="IPR019734">
    <property type="entry name" value="TPR_rpt"/>
</dbReference>
<dbReference type="PANTHER" id="PTHR44200">
    <property type="entry name" value="DNAJ HOMOLOG SUBFAMILY C MEMBER 7"/>
    <property type="match status" value="1"/>
</dbReference>
<feature type="compositionally biased region" description="Low complexity" evidence="1">
    <location>
        <begin position="302"/>
        <end position="334"/>
    </location>
</feature>
<dbReference type="InterPro" id="IPR036869">
    <property type="entry name" value="J_dom_sf"/>
</dbReference>
<dbReference type="InterPro" id="IPR001623">
    <property type="entry name" value="DnaJ_domain"/>
</dbReference>
<feature type="compositionally biased region" description="Polar residues" evidence="1">
    <location>
        <begin position="124"/>
        <end position="133"/>
    </location>
</feature>
<feature type="region of interest" description="Disordered" evidence="1">
    <location>
        <begin position="435"/>
        <end position="474"/>
    </location>
</feature>
<dbReference type="PROSITE" id="PS00636">
    <property type="entry name" value="DNAJ_1"/>
    <property type="match status" value="1"/>
</dbReference>
<protein>
    <recommendedName>
        <fullName evidence="2">J domain-containing protein</fullName>
    </recommendedName>
</protein>
<dbReference type="InterPro" id="IPR018253">
    <property type="entry name" value="DnaJ_domain_CS"/>
</dbReference>
<dbReference type="PANTHER" id="PTHR44200:SF1">
    <property type="entry name" value="DNAJ HOMOLOG SUBFAMILY C MEMBER 7"/>
    <property type="match status" value="1"/>
</dbReference>
<accession>A0A7S3P4X3</accession>
<evidence type="ECO:0000259" key="2">
    <source>
        <dbReference type="PROSITE" id="PS50076"/>
    </source>
</evidence>
<evidence type="ECO:0000256" key="1">
    <source>
        <dbReference type="SAM" id="MobiDB-lite"/>
    </source>
</evidence>
<feature type="compositionally biased region" description="Polar residues" evidence="1">
    <location>
        <begin position="572"/>
        <end position="590"/>
    </location>
</feature>
<feature type="region of interest" description="Disordered" evidence="1">
    <location>
        <begin position="100"/>
        <end position="241"/>
    </location>
</feature>
<feature type="region of interest" description="Disordered" evidence="1">
    <location>
        <begin position="1"/>
        <end position="37"/>
    </location>
</feature>
<dbReference type="SUPFAM" id="SSF46565">
    <property type="entry name" value="Chaperone J-domain"/>
    <property type="match status" value="1"/>
</dbReference>